<sequence length="288" mass="31156">MRRAYVTFAVAMAMGLAACGDGGSYSTVVGKIRGAEDVVVGTKWDQPSLGLKTGDGDPQGFDVDVARYVVNRLAEGEPVRITWRESPSSTREALLQNGTVDLIFASYSITKARKPKVTFGGPYVIVQQDTMVRADEFRITKTADLRGKRICQAEGSNSYRRIVDPPPDGKLGIPAVLVPAKNYSDCVRKLRIGQLDAVSTENVTLAGYAQAEPGQFKLLNDPITDEKWGVGIKKGDTATCEAVNQAIADMWRDGTATRLLNKWFGKTGLKLPASLPRPCLCNTPDSSP</sequence>
<evidence type="ECO:0000256" key="5">
    <source>
        <dbReference type="SAM" id="SignalP"/>
    </source>
</evidence>
<dbReference type="PANTHER" id="PTHR30085">
    <property type="entry name" value="AMINO ACID ABC TRANSPORTER PERMEASE"/>
    <property type="match status" value="1"/>
</dbReference>
<dbReference type="InterPro" id="IPR018313">
    <property type="entry name" value="SBP_3_CS"/>
</dbReference>
<comment type="caution">
    <text evidence="7">The sequence shown here is derived from an EMBL/GenBank/DDBJ whole genome shotgun (WGS) entry which is preliminary data.</text>
</comment>
<dbReference type="PANTHER" id="PTHR30085:SF6">
    <property type="entry name" value="ABC TRANSPORTER GLUTAMINE-BINDING PROTEIN GLNH"/>
    <property type="match status" value="1"/>
</dbReference>
<dbReference type="GO" id="GO:0006865">
    <property type="term" value="P:amino acid transport"/>
    <property type="evidence" value="ECO:0007669"/>
    <property type="project" value="TreeGrafter"/>
</dbReference>
<keyword evidence="2" id="KW-0813">Transport</keyword>
<proteinExistence type="inferred from homology"/>
<dbReference type="AlphaFoldDB" id="A0A5S4G2H1"/>
<feature type="chain" id="PRO_5039257500" evidence="5">
    <location>
        <begin position="20"/>
        <end position="288"/>
    </location>
</feature>
<dbReference type="Gene3D" id="3.40.190.10">
    <property type="entry name" value="Periplasmic binding protein-like II"/>
    <property type="match status" value="2"/>
</dbReference>
<dbReference type="Pfam" id="PF00497">
    <property type="entry name" value="SBP_bac_3"/>
    <property type="match status" value="1"/>
</dbReference>
<gene>
    <name evidence="7" type="ORF">ETD85_40035</name>
</gene>
<dbReference type="PROSITE" id="PS51257">
    <property type="entry name" value="PROKAR_LIPOPROTEIN"/>
    <property type="match status" value="1"/>
</dbReference>
<evidence type="ECO:0000313" key="7">
    <source>
        <dbReference type="EMBL" id="TMR27207.1"/>
    </source>
</evidence>
<dbReference type="GO" id="GO:0030288">
    <property type="term" value="C:outer membrane-bounded periplasmic space"/>
    <property type="evidence" value="ECO:0007669"/>
    <property type="project" value="TreeGrafter"/>
</dbReference>
<dbReference type="CDD" id="cd13690">
    <property type="entry name" value="PBP2_GluB"/>
    <property type="match status" value="1"/>
</dbReference>
<evidence type="ECO:0000256" key="2">
    <source>
        <dbReference type="ARBA" id="ARBA00022448"/>
    </source>
</evidence>
<dbReference type="SMART" id="SM00062">
    <property type="entry name" value="PBPb"/>
    <property type="match status" value="1"/>
</dbReference>
<evidence type="ECO:0000259" key="6">
    <source>
        <dbReference type="SMART" id="SM00062"/>
    </source>
</evidence>
<evidence type="ECO:0000256" key="4">
    <source>
        <dbReference type="RuleBase" id="RU003744"/>
    </source>
</evidence>
<comment type="similarity">
    <text evidence="1 4">Belongs to the bacterial solute-binding protein 3 family.</text>
</comment>
<dbReference type="InterPro" id="IPR001638">
    <property type="entry name" value="Solute-binding_3/MltF_N"/>
</dbReference>
<protein>
    <submittedName>
        <fullName evidence="7">Glutamate ABC transporter substrate-binding protein</fullName>
    </submittedName>
</protein>
<dbReference type="RefSeq" id="WP_138695047.1">
    <property type="nucleotide sequence ID" value="NZ_VCKX01000175.1"/>
</dbReference>
<dbReference type="EMBL" id="VCKX01000175">
    <property type="protein sequence ID" value="TMR27207.1"/>
    <property type="molecule type" value="Genomic_DNA"/>
</dbReference>
<feature type="domain" description="Solute-binding protein family 3/N-terminal" evidence="6">
    <location>
        <begin position="37"/>
        <end position="267"/>
    </location>
</feature>
<feature type="signal peptide" evidence="5">
    <location>
        <begin position="1"/>
        <end position="19"/>
    </location>
</feature>
<dbReference type="Proteomes" id="UP000306628">
    <property type="component" value="Unassembled WGS sequence"/>
</dbReference>
<keyword evidence="8" id="KW-1185">Reference proteome</keyword>
<dbReference type="PROSITE" id="PS01039">
    <property type="entry name" value="SBP_BACTERIAL_3"/>
    <property type="match status" value="1"/>
</dbReference>
<evidence type="ECO:0000256" key="1">
    <source>
        <dbReference type="ARBA" id="ARBA00010333"/>
    </source>
</evidence>
<dbReference type="GO" id="GO:0005576">
    <property type="term" value="C:extracellular region"/>
    <property type="evidence" value="ECO:0007669"/>
    <property type="project" value="TreeGrafter"/>
</dbReference>
<reference evidence="7 8" key="1">
    <citation type="submission" date="2019-05" db="EMBL/GenBank/DDBJ databases">
        <title>Draft genome sequence of Nonomuraea zeae DSM 100528.</title>
        <authorList>
            <person name="Saricaoglu S."/>
            <person name="Isik K."/>
        </authorList>
    </citation>
    <scope>NUCLEOTIDE SEQUENCE [LARGE SCALE GENOMIC DNA]</scope>
    <source>
        <strain evidence="7 8">DSM 100528</strain>
    </source>
</reference>
<dbReference type="OrthoDB" id="9807888at2"/>
<name>A0A5S4G2H1_9ACTN</name>
<keyword evidence="3 5" id="KW-0732">Signal</keyword>
<dbReference type="SUPFAM" id="SSF53850">
    <property type="entry name" value="Periplasmic binding protein-like II"/>
    <property type="match status" value="1"/>
</dbReference>
<evidence type="ECO:0000313" key="8">
    <source>
        <dbReference type="Proteomes" id="UP000306628"/>
    </source>
</evidence>
<dbReference type="InterPro" id="IPR051455">
    <property type="entry name" value="Bact_solute-bind_prot3"/>
</dbReference>
<organism evidence="7 8">
    <name type="scientific">Nonomuraea zeae</name>
    <dbReference type="NCBI Taxonomy" id="1642303"/>
    <lineage>
        <taxon>Bacteria</taxon>
        <taxon>Bacillati</taxon>
        <taxon>Actinomycetota</taxon>
        <taxon>Actinomycetes</taxon>
        <taxon>Streptosporangiales</taxon>
        <taxon>Streptosporangiaceae</taxon>
        <taxon>Nonomuraea</taxon>
    </lineage>
</organism>
<evidence type="ECO:0000256" key="3">
    <source>
        <dbReference type="ARBA" id="ARBA00022729"/>
    </source>
</evidence>
<accession>A0A5S4G2H1</accession>
<feature type="non-terminal residue" evidence="7">
    <location>
        <position position="288"/>
    </location>
</feature>